<evidence type="ECO:0000313" key="1">
    <source>
        <dbReference type="EMBL" id="MDI5834172.1"/>
    </source>
</evidence>
<dbReference type="RefSeq" id="WP_047536734.1">
    <property type="nucleotide sequence ID" value="NZ_JAOTLW010000037.1"/>
</dbReference>
<dbReference type="Proteomes" id="UP001159075">
    <property type="component" value="Unassembled WGS sequence"/>
</dbReference>
<name>A0ABT6UI79_9GAMM</name>
<evidence type="ECO:0000313" key="2">
    <source>
        <dbReference type="Proteomes" id="UP001159075"/>
    </source>
</evidence>
<sequence>MTLTIGELKEMIRLYDDDTEIYFGGLDFYRLKMRGDKLVQVEFNQTVYKERDTGNVIVENHNQL</sequence>
<keyword evidence="2" id="KW-1185">Reference proteome</keyword>
<dbReference type="EMBL" id="JAOTLW010000037">
    <property type="protein sequence ID" value="MDI5834172.1"/>
    <property type="molecule type" value="Genomic_DNA"/>
</dbReference>
<protein>
    <submittedName>
        <fullName evidence="1">Uncharacterized protein</fullName>
    </submittedName>
</protein>
<proteinExistence type="predicted"/>
<gene>
    <name evidence="1" type="ORF">ODY93_21550</name>
</gene>
<organism evidence="1 2">
    <name type="scientific">Shewanella xiamenensis</name>
    <dbReference type="NCBI Taxonomy" id="332186"/>
    <lineage>
        <taxon>Bacteria</taxon>
        <taxon>Pseudomonadati</taxon>
        <taxon>Pseudomonadota</taxon>
        <taxon>Gammaproteobacteria</taxon>
        <taxon>Alteromonadales</taxon>
        <taxon>Shewanellaceae</taxon>
        <taxon>Shewanella</taxon>
    </lineage>
</organism>
<reference evidence="1 2" key="1">
    <citation type="submission" date="2022-09" db="EMBL/GenBank/DDBJ databases">
        <title>The outer-membrane cytochrome OmcA is essential for infection of Shewanella oneidensis by a zebrafish-associated bacteriophage.</title>
        <authorList>
            <person name="Grenfell A.W."/>
            <person name="Intile P."/>
            <person name="Mcfarlane J."/>
            <person name="Leung D."/>
            <person name="Abdalla K."/>
            <person name="Wold M."/>
            <person name="Kees E."/>
            <person name="Gralnick J."/>
        </authorList>
    </citation>
    <scope>NUCLEOTIDE SEQUENCE [LARGE SCALE GENOMIC DNA]</scope>
    <source>
        <strain evidence="1 2">NF-5</strain>
    </source>
</reference>
<accession>A0ABT6UI79</accession>
<comment type="caution">
    <text evidence="1">The sequence shown here is derived from an EMBL/GenBank/DDBJ whole genome shotgun (WGS) entry which is preliminary data.</text>
</comment>